<evidence type="ECO:0000256" key="1">
    <source>
        <dbReference type="SAM" id="Phobius"/>
    </source>
</evidence>
<name>A0A6M0ITC1_9BACT</name>
<accession>A0A6M0ITC1</accession>
<dbReference type="AlphaFoldDB" id="A0A6M0ITC1"/>
<evidence type="ECO:0000313" key="2">
    <source>
        <dbReference type="EMBL" id="NEU70881.1"/>
    </source>
</evidence>
<dbReference type="EMBL" id="JAAGNZ010000011">
    <property type="protein sequence ID" value="NEU70881.1"/>
    <property type="molecule type" value="Genomic_DNA"/>
</dbReference>
<comment type="caution">
    <text evidence="2">The sequence shown here is derived from an EMBL/GenBank/DDBJ whole genome shotgun (WGS) entry which is preliminary data.</text>
</comment>
<keyword evidence="3" id="KW-1185">Reference proteome</keyword>
<feature type="transmembrane region" description="Helical" evidence="1">
    <location>
        <begin position="6"/>
        <end position="24"/>
    </location>
</feature>
<reference evidence="2 3" key="1">
    <citation type="submission" date="2020-02" db="EMBL/GenBank/DDBJ databases">
        <title>Draft genome sequence of two Spirosoma agri KCTC 52727 and Spirosoma terrae KCTC 52035.</title>
        <authorList>
            <person name="Rojas J."/>
            <person name="Ambika Manirajan B."/>
            <person name="Ratering S."/>
            <person name="Suarez C."/>
            <person name="Schnell S."/>
        </authorList>
    </citation>
    <scope>NUCLEOTIDE SEQUENCE [LARGE SCALE GENOMIC DNA]</scope>
    <source>
        <strain evidence="2 3">KCTC 52727</strain>
    </source>
</reference>
<dbReference type="Proteomes" id="UP000477386">
    <property type="component" value="Unassembled WGS sequence"/>
</dbReference>
<keyword evidence="1" id="KW-0812">Transmembrane</keyword>
<keyword evidence="1" id="KW-0472">Membrane</keyword>
<proteinExistence type="predicted"/>
<organism evidence="2 3">
    <name type="scientific">Spirosoma agri</name>
    <dbReference type="NCBI Taxonomy" id="1987381"/>
    <lineage>
        <taxon>Bacteria</taxon>
        <taxon>Pseudomonadati</taxon>
        <taxon>Bacteroidota</taxon>
        <taxon>Cytophagia</taxon>
        <taxon>Cytophagales</taxon>
        <taxon>Cytophagaceae</taxon>
        <taxon>Spirosoma</taxon>
    </lineage>
</organism>
<dbReference type="RefSeq" id="WP_164044195.1">
    <property type="nucleotide sequence ID" value="NZ_JAAGNZ010000011.1"/>
</dbReference>
<sequence>MKRVSQYFVGLIVLVGVIIVIGLLQPTTYKHRVIKLKGCQDASITEIEYSNPFHRGFAYTYGVYTKPSLPNTNCIVSEHMAGMDAILELWITCNNNKVTFYPATGSFNFRTKDNPNINFEEVKPWEFNEKVTGRKDAIKVVAE</sequence>
<gene>
    <name evidence="2" type="ORF">GK091_28715</name>
</gene>
<protein>
    <submittedName>
        <fullName evidence="2">Uncharacterized protein</fullName>
    </submittedName>
</protein>
<evidence type="ECO:0000313" key="3">
    <source>
        <dbReference type="Proteomes" id="UP000477386"/>
    </source>
</evidence>
<keyword evidence="1" id="KW-1133">Transmembrane helix</keyword>